<feature type="coiled-coil region" evidence="5">
    <location>
        <begin position="55"/>
        <end position="89"/>
    </location>
</feature>
<evidence type="ECO:0000256" key="3">
    <source>
        <dbReference type="HAMAP-Rule" id="MF_01151"/>
    </source>
</evidence>
<keyword evidence="3" id="KW-0346">Stress response</keyword>
<evidence type="ECO:0000256" key="1">
    <source>
        <dbReference type="ARBA" id="ARBA00009054"/>
    </source>
</evidence>
<organism evidence="7 8">
    <name type="scientific">Floridaenema fluviatile BLCC-F154</name>
    <dbReference type="NCBI Taxonomy" id="3153640"/>
    <lineage>
        <taxon>Bacteria</taxon>
        <taxon>Bacillati</taxon>
        <taxon>Cyanobacteriota</taxon>
        <taxon>Cyanophyceae</taxon>
        <taxon>Oscillatoriophycideae</taxon>
        <taxon>Aerosakkonematales</taxon>
        <taxon>Aerosakkonemataceae</taxon>
        <taxon>Floridanema</taxon>
        <taxon>Floridanema fluviatile</taxon>
    </lineage>
</organism>
<comment type="similarity">
    <text evidence="1 3 4">Belongs to the GrpE family.</text>
</comment>
<evidence type="ECO:0000256" key="6">
    <source>
        <dbReference type="SAM" id="MobiDB-lite"/>
    </source>
</evidence>
<dbReference type="HAMAP" id="MF_01151">
    <property type="entry name" value="GrpE"/>
    <property type="match status" value="1"/>
</dbReference>
<dbReference type="NCBIfam" id="NF010741">
    <property type="entry name" value="PRK14143.1"/>
    <property type="match status" value="1"/>
</dbReference>
<sequence length="240" mass="26659">MIEESKQTEPTENINANANVAEESNNTAQMSDNLETPLNSEVAATEATAAQESSSAANTAEWEEMEAEIAALEQQANQLKAQLEERTSQYMRIAADFDNFRKRSQKEKEELDQQVKCNTLGALLPVVDNFERAQAQIKPQTEAEKNIHKSYQSIYKQMVTALKGLGVSPMRPKGQEFNPNLHEAAIQEPTNEYPEGTVIDELIPGYFLGERVLRHAVVKVAAPGEHEISSEESQPESPES</sequence>
<gene>
    <name evidence="3 7" type="primary">grpE</name>
    <name evidence="7" type="ORF">ACE1B6_21290</name>
</gene>
<comment type="subcellular location">
    <subcellularLocation>
        <location evidence="3">Cytoplasm</location>
    </subcellularLocation>
</comment>
<evidence type="ECO:0000256" key="4">
    <source>
        <dbReference type="RuleBase" id="RU004478"/>
    </source>
</evidence>
<dbReference type="PANTHER" id="PTHR21237:SF23">
    <property type="entry name" value="GRPE PROTEIN HOMOLOG, MITOCHONDRIAL"/>
    <property type="match status" value="1"/>
</dbReference>
<dbReference type="InterPro" id="IPR009012">
    <property type="entry name" value="GrpE_head"/>
</dbReference>
<dbReference type="Proteomes" id="UP001576776">
    <property type="component" value="Unassembled WGS sequence"/>
</dbReference>
<evidence type="ECO:0000313" key="7">
    <source>
        <dbReference type="EMBL" id="MFB2937791.1"/>
    </source>
</evidence>
<protein>
    <recommendedName>
        <fullName evidence="3">Protein GrpE</fullName>
    </recommendedName>
    <alternativeName>
        <fullName evidence="3">HSP-70 cofactor</fullName>
    </alternativeName>
</protein>
<feature type="compositionally biased region" description="Polar residues" evidence="6">
    <location>
        <begin position="27"/>
        <end position="39"/>
    </location>
</feature>
<evidence type="ECO:0000313" key="8">
    <source>
        <dbReference type="Proteomes" id="UP001576776"/>
    </source>
</evidence>
<keyword evidence="5" id="KW-0175">Coiled coil</keyword>
<dbReference type="PANTHER" id="PTHR21237">
    <property type="entry name" value="GRPE PROTEIN"/>
    <property type="match status" value="1"/>
</dbReference>
<dbReference type="InterPro" id="IPR000740">
    <property type="entry name" value="GrpE"/>
</dbReference>
<comment type="subunit">
    <text evidence="3">Homodimer.</text>
</comment>
<dbReference type="RefSeq" id="WP_413259276.1">
    <property type="nucleotide sequence ID" value="NZ_JBHFNS010000078.1"/>
</dbReference>
<dbReference type="CDD" id="cd00446">
    <property type="entry name" value="GrpE"/>
    <property type="match status" value="1"/>
</dbReference>
<dbReference type="SUPFAM" id="SSF51064">
    <property type="entry name" value="Head domain of nucleotide exchange factor GrpE"/>
    <property type="match status" value="1"/>
</dbReference>
<dbReference type="Gene3D" id="2.30.22.10">
    <property type="entry name" value="Head domain of nucleotide exchange factor GrpE"/>
    <property type="match status" value="1"/>
</dbReference>
<accession>A0ABV4YG36</accession>
<comment type="function">
    <text evidence="3">Participates actively in the response to hyperosmotic and heat shock by preventing the aggregation of stress-denatured proteins, in association with DnaK and GrpE. It is the nucleotide exchange factor for DnaK and may function as a thermosensor. Unfolded proteins bind initially to DnaJ; upon interaction with the DnaJ-bound protein, DnaK hydrolyzes its bound ATP, resulting in the formation of a stable complex. GrpE releases ADP from DnaK; ATP binding to DnaK triggers the release of the substrate protein, thus completing the reaction cycle. Several rounds of ATP-dependent interactions between DnaJ, DnaK and GrpE are required for fully efficient folding.</text>
</comment>
<proteinExistence type="inferred from homology"/>
<dbReference type="PRINTS" id="PR00773">
    <property type="entry name" value="GRPEPROTEIN"/>
</dbReference>
<dbReference type="EMBL" id="JBHFNS010000078">
    <property type="protein sequence ID" value="MFB2937791.1"/>
    <property type="molecule type" value="Genomic_DNA"/>
</dbReference>
<feature type="compositionally biased region" description="Low complexity" evidence="6">
    <location>
        <begin position="12"/>
        <end position="26"/>
    </location>
</feature>
<keyword evidence="3" id="KW-0963">Cytoplasm</keyword>
<evidence type="ECO:0000256" key="2">
    <source>
        <dbReference type="ARBA" id="ARBA00023186"/>
    </source>
</evidence>
<dbReference type="InterPro" id="IPR013805">
    <property type="entry name" value="GrpE_CC"/>
</dbReference>
<dbReference type="SUPFAM" id="SSF58014">
    <property type="entry name" value="Coiled-coil domain of nucleotide exchange factor GrpE"/>
    <property type="match status" value="1"/>
</dbReference>
<keyword evidence="2 3" id="KW-0143">Chaperone</keyword>
<name>A0ABV4YG36_9CYAN</name>
<comment type="caution">
    <text evidence="7">The sequence shown here is derived from an EMBL/GenBank/DDBJ whole genome shotgun (WGS) entry which is preliminary data.</text>
</comment>
<feature type="region of interest" description="Disordered" evidence="6">
    <location>
        <begin position="1"/>
        <end position="40"/>
    </location>
</feature>
<dbReference type="Pfam" id="PF01025">
    <property type="entry name" value="GrpE"/>
    <property type="match status" value="1"/>
</dbReference>
<dbReference type="Gene3D" id="3.90.20.20">
    <property type="match status" value="1"/>
</dbReference>
<reference evidence="7 8" key="1">
    <citation type="submission" date="2024-09" db="EMBL/GenBank/DDBJ databases">
        <title>Floridaenema gen nov. (Aerosakkonemataceae, Aerosakkonematales ord. nov., Cyanobacteria) from benthic tropical and subtropical fresh waters, with the description of four new species.</title>
        <authorList>
            <person name="Moretto J.A."/>
            <person name="Berthold D.E."/>
            <person name="Lefler F.W."/>
            <person name="Huang I.-S."/>
            <person name="Laughinghouse H. IV."/>
        </authorList>
    </citation>
    <scope>NUCLEOTIDE SEQUENCE [LARGE SCALE GENOMIC DNA]</scope>
    <source>
        <strain evidence="7 8">BLCC-F154</strain>
    </source>
</reference>
<evidence type="ECO:0000256" key="5">
    <source>
        <dbReference type="SAM" id="Coils"/>
    </source>
</evidence>
<keyword evidence="8" id="KW-1185">Reference proteome</keyword>